<evidence type="ECO:0008006" key="5">
    <source>
        <dbReference type="Google" id="ProtNLM"/>
    </source>
</evidence>
<accession>A0ABP5EC90</accession>
<sequence length="222" mass="23154">MPAGGSQLSTPKLALAIAAVNLVVCGAIGTAVLLVSTKDEGGTGLAAPSASLTVESTAQREMPASAPSSPGSTGSPTSSSSANAPVTGPGGIATVLPGGWTAQPKDQYTAEAHDPADTTRFVRFGVSAPSPAAIMTLHAAGEKDFIRRYPSYTRIRMDQTPVRGHDGLVWEFGYTAAEGQRHVRVHYWRVSGTEYLVYASSKAEQWTSTEPILNAMLDHSTP</sequence>
<organism evidence="3 4">
    <name type="scientific">Amycolatopsis minnesotensis</name>
    <dbReference type="NCBI Taxonomy" id="337894"/>
    <lineage>
        <taxon>Bacteria</taxon>
        <taxon>Bacillati</taxon>
        <taxon>Actinomycetota</taxon>
        <taxon>Actinomycetes</taxon>
        <taxon>Pseudonocardiales</taxon>
        <taxon>Pseudonocardiaceae</taxon>
        <taxon>Amycolatopsis</taxon>
    </lineage>
</organism>
<reference evidence="4" key="1">
    <citation type="journal article" date="2019" name="Int. J. Syst. Evol. Microbiol.">
        <title>The Global Catalogue of Microorganisms (GCM) 10K type strain sequencing project: providing services to taxonomists for standard genome sequencing and annotation.</title>
        <authorList>
            <consortium name="The Broad Institute Genomics Platform"/>
            <consortium name="The Broad Institute Genome Sequencing Center for Infectious Disease"/>
            <person name="Wu L."/>
            <person name="Ma J."/>
        </authorList>
    </citation>
    <scope>NUCLEOTIDE SEQUENCE [LARGE SCALE GENOMIC DNA]</scope>
    <source>
        <strain evidence="4">JCM 14545</strain>
    </source>
</reference>
<proteinExistence type="predicted"/>
<evidence type="ECO:0000256" key="2">
    <source>
        <dbReference type="SAM" id="Phobius"/>
    </source>
</evidence>
<evidence type="ECO:0000313" key="3">
    <source>
        <dbReference type="EMBL" id="GAA1993926.1"/>
    </source>
</evidence>
<dbReference type="Proteomes" id="UP001501116">
    <property type="component" value="Unassembled WGS sequence"/>
</dbReference>
<feature type="compositionally biased region" description="Polar residues" evidence="1">
    <location>
        <begin position="50"/>
        <end position="59"/>
    </location>
</feature>
<feature type="transmembrane region" description="Helical" evidence="2">
    <location>
        <begin position="13"/>
        <end position="35"/>
    </location>
</feature>
<keyword evidence="2" id="KW-1133">Transmembrane helix</keyword>
<keyword evidence="2" id="KW-0812">Transmembrane</keyword>
<dbReference type="RefSeq" id="WP_344432028.1">
    <property type="nucleotide sequence ID" value="NZ_BAAANN010000075.1"/>
</dbReference>
<evidence type="ECO:0000313" key="4">
    <source>
        <dbReference type="Proteomes" id="UP001501116"/>
    </source>
</evidence>
<feature type="region of interest" description="Disordered" evidence="1">
    <location>
        <begin position="46"/>
        <end position="98"/>
    </location>
</feature>
<feature type="compositionally biased region" description="Low complexity" evidence="1">
    <location>
        <begin position="63"/>
        <end position="85"/>
    </location>
</feature>
<name>A0ABP5EC90_9PSEU</name>
<keyword evidence="4" id="KW-1185">Reference proteome</keyword>
<keyword evidence="2" id="KW-0472">Membrane</keyword>
<comment type="caution">
    <text evidence="3">The sequence shown here is derived from an EMBL/GenBank/DDBJ whole genome shotgun (WGS) entry which is preliminary data.</text>
</comment>
<gene>
    <name evidence="3" type="ORF">GCM10009754_86630</name>
</gene>
<dbReference type="EMBL" id="BAAANN010000075">
    <property type="protein sequence ID" value="GAA1993926.1"/>
    <property type="molecule type" value="Genomic_DNA"/>
</dbReference>
<protein>
    <recommendedName>
        <fullName evidence="5">Serine/threonine protein kinase</fullName>
    </recommendedName>
</protein>
<evidence type="ECO:0000256" key="1">
    <source>
        <dbReference type="SAM" id="MobiDB-lite"/>
    </source>
</evidence>